<evidence type="ECO:0000256" key="11">
    <source>
        <dbReference type="ARBA" id="ARBA00023136"/>
    </source>
</evidence>
<gene>
    <name evidence="21" type="ORF">BS640_11925</name>
</gene>
<dbReference type="SUPFAM" id="SSF56935">
    <property type="entry name" value="Porins"/>
    <property type="match status" value="1"/>
</dbReference>
<dbReference type="Pfam" id="PF00593">
    <property type="entry name" value="TonB_dep_Rec_b-barrel"/>
    <property type="match status" value="1"/>
</dbReference>
<keyword evidence="3 14" id="KW-0813">Transport</keyword>
<dbReference type="InterPro" id="IPR010917">
    <property type="entry name" value="TonB_rcpt_CS"/>
</dbReference>
<keyword evidence="6 14" id="KW-0812">Transmembrane</keyword>
<organism evidence="21 22">
    <name type="scientific">Rouxiella badensis</name>
    <dbReference type="NCBI Taxonomy" id="1646377"/>
    <lineage>
        <taxon>Bacteria</taxon>
        <taxon>Pseudomonadati</taxon>
        <taxon>Pseudomonadota</taxon>
        <taxon>Gammaproteobacteria</taxon>
        <taxon>Enterobacterales</taxon>
        <taxon>Yersiniaceae</taxon>
        <taxon>Rouxiella</taxon>
    </lineage>
</organism>
<dbReference type="Proteomes" id="UP000192536">
    <property type="component" value="Unassembled WGS sequence"/>
</dbReference>
<evidence type="ECO:0000256" key="1">
    <source>
        <dbReference type="ARBA" id="ARBA00004571"/>
    </source>
</evidence>
<comment type="similarity">
    <text evidence="2 14 17">Belongs to the TonB-dependent receptor family.</text>
</comment>
<evidence type="ECO:0000256" key="6">
    <source>
        <dbReference type="ARBA" id="ARBA00022692"/>
    </source>
</evidence>
<keyword evidence="7 18" id="KW-0732">Signal</keyword>
<dbReference type="Gene3D" id="2.170.130.10">
    <property type="entry name" value="TonB-dependent receptor, plug domain"/>
    <property type="match status" value="1"/>
</dbReference>
<dbReference type="RefSeq" id="WP_084912629.1">
    <property type="nucleotide sequence ID" value="NZ_CP049603.1"/>
</dbReference>
<dbReference type="InterPro" id="IPR010916">
    <property type="entry name" value="TonB_box_CS"/>
</dbReference>
<reference evidence="21 22" key="1">
    <citation type="journal article" date="2017" name="Int. J. Syst. Evol. Microbiol.">
        <title>Rouxiella badensis sp. nov. and Rouxiella silvae sp. nov. isolated from peat bog soil in Germany and emendation of the genus description.</title>
        <authorList>
            <person name="Le Fleche-Mateos A."/>
            <person name="Kugler J.H."/>
            <person name="Hansen S.H."/>
            <person name="Syldatk C."/>
            <person name="Hausmann R."/>
            <person name="Lomprez F."/>
            <person name="Vandenbogaert M."/>
            <person name="Manuguerra J.C."/>
            <person name="Grimont P.A."/>
        </authorList>
    </citation>
    <scope>NUCLEOTIDE SEQUENCE [LARGE SCALE GENOMIC DNA]</scope>
    <source>
        <strain evidence="21 22">DSM 100043</strain>
    </source>
</reference>
<evidence type="ECO:0000256" key="16">
    <source>
        <dbReference type="PROSITE-ProRule" id="PRU10144"/>
    </source>
</evidence>
<evidence type="ECO:0000259" key="20">
    <source>
        <dbReference type="Pfam" id="PF07715"/>
    </source>
</evidence>
<dbReference type="AlphaFoldDB" id="A0A1X0WET2"/>
<evidence type="ECO:0000256" key="18">
    <source>
        <dbReference type="SAM" id="SignalP"/>
    </source>
</evidence>
<dbReference type="InterPro" id="IPR010105">
    <property type="entry name" value="TonB_sidphr_rcpt"/>
</dbReference>
<feature type="domain" description="TonB-dependent receptor plug" evidence="20">
    <location>
        <begin position="59"/>
        <end position="151"/>
    </location>
</feature>
<feature type="short sequence motif" description="TonB box" evidence="15">
    <location>
        <begin position="25"/>
        <end position="31"/>
    </location>
</feature>
<dbReference type="GO" id="GO:0038023">
    <property type="term" value="F:signaling receptor activity"/>
    <property type="evidence" value="ECO:0007669"/>
    <property type="project" value="InterPro"/>
</dbReference>
<dbReference type="GO" id="GO:0015344">
    <property type="term" value="F:siderophore uptake transmembrane transporter activity"/>
    <property type="evidence" value="ECO:0007669"/>
    <property type="project" value="TreeGrafter"/>
</dbReference>
<dbReference type="NCBIfam" id="TIGR01783">
    <property type="entry name" value="TonB-siderophor"/>
    <property type="match status" value="1"/>
</dbReference>
<dbReference type="InterPro" id="IPR039426">
    <property type="entry name" value="TonB-dep_rcpt-like"/>
</dbReference>
<dbReference type="InterPro" id="IPR036942">
    <property type="entry name" value="Beta-barrel_TonB_sf"/>
</dbReference>
<comment type="subcellular location">
    <subcellularLocation>
        <location evidence="1 14">Cell outer membrane</location>
        <topology evidence="1 14">Multi-pass membrane protein</topology>
    </subcellularLocation>
</comment>
<dbReference type="PROSITE" id="PS00430">
    <property type="entry name" value="TONB_DEPENDENT_REC_1"/>
    <property type="match status" value="1"/>
</dbReference>
<evidence type="ECO:0000256" key="9">
    <source>
        <dbReference type="ARBA" id="ARBA00023065"/>
    </source>
</evidence>
<evidence type="ECO:0000256" key="14">
    <source>
        <dbReference type="PROSITE-ProRule" id="PRU01360"/>
    </source>
</evidence>
<evidence type="ECO:0000256" key="10">
    <source>
        <dbReference type="ARBA" id="ARBA00023077"/>
    </source>
</evidence>
<evidence type="ECO:0000256" key="12">
    <source>
        <dbReference type="ARBA" id="ARBA00023170"/>
    </source>
</evidence>
<evidence type="ECO:0000313" key="22">
    <source>
        <dbReference type="Proteomes" id="UP000192536"/>
    </source>
</evidence>
<dbReference type="PROSITE" id="PS52016">
    <property type="entry name" value="TONB_DEPENDENT_REC_3"/>
    <property type="match status" value="1"/>
</dbReference>
<dbReference type="PANTHER" id="PTHR32552">
    <property type="entry name" value="FERRICHROME IRON RECEPTOR-RELATED"/>
    <property type="match status" value="1"/>
</dbReference>
<evidence type="ECO:0000256" key="17">
    <source>
        <dbReference type="RuleBase" id="RU003357"/>
    </source>
</evidence>
<evidence type="ECO:0000256" key="15">
    <source>
        <dbReference type="PROSITE-ProRule" id="PRU10143"/>
    </source>
</evidence>
<dbReference type="InterPro" id="IPR012910">
    <property type="entry name" value="Plug_dom"/>
</dbReference>
<feature type="short sequence motif" description="TonB C-terminal box" evidence="16">
    <location>
        <begin position="685"/>
        <end position="702"/>
    </location>
</feature>
<dbReference type="CDD" id="cd01347">
    <property type="entry name" value="ligand_gated_channel"/>
    <property type="match status" value="1"/>
</dbReference>
<keyword evidence="10 15" id="KW-0798">TonB box</keyword>
<evidence type="ECO:0000256" key="4">
    <source>
        <dbReference type="ARBA" id="ARBA00022452"/>
    </source>
</evidence>
<keyword evidence="13 14" id="KW-0998">Cell outer membrane</keyword>
<dbReference type="PANTHER" id="PTHR32552:SF82">
    <property type="entry name" value="FCUA PROTEIN"/>
    <property type="match status" value="1"/>
</dbReference>
<comment type="caution">
    <text evidence="21">The sequence shown here is derived from an EMBL/GenBank/DDBJ whole genome shotgun (WGS) entry which is preliminary data.</text>
</comment>
<name>A0A1X0WET2_9GAMM</name>
<keyword evidence="11 14" id="KW-0472">Membrane</keyword>
<evidence type="ECO:0000256" key="5">
    <source>
        <dbReference type="ARBA" id="ARBA00022496"/>
    </source>
</evidence>
<keyword evidence="5" id="KW-0410">Iron transport</keyword>
<keyword evidence="8" id="KW-0408">Iron</keyword>
<feature type="domain" description="TonB-dependent receptor-like beta-barrel" evidence="19">
    <location>
        <begin position="228"/>
        <end position="661"/>
    </location>
</feature>
<dbReference type="PROSITE" id="PS01156">
    <property type="entry name" value="TONB_DEPENDENT_REC_2"/>
    <property type="match status" value="1"/>
</dbReference>
<evidence type="ECO:0000256" key="3">
    <source>
        <dbReference type="ARBA" id="ARBA00022448"/>
    </source>
</evidence>
<dbReference type="Pfam" id="PF07715">
    <property type="entry name" value="Plug"/>
    <property type="match status" value="1"/>
</dbReference>
<keyword evidence="9" id="KW-0406">Ion transport</keyword>
<dbReference type="Gene3D" id="2.40.170.20">
    <property type="entry name" value="TonB-dependent receptor, beta-barrel domain"/>
    <property type="match status" value="1"/>
</dbReference>
<keyword evidence="4 14" id="KW-1134">Transmembrane beta strand</keyword>
<keyword evidence="12 21" id="KW-0675">Receptor</keyword>
<keyword evidence="22" id="KW-1185">Reference proteome</keyword>
<evidence type="ECO:0000259" key="19">
    <source>
        <dbReference type="Pfam" id="PF00593"/>
    </source>
</evidence>
<dbReference type="InterPro" id="IPR037066">
    <property type="entry name" value="Plug_dom_sf"/>
</dbReference>
<dbReference type="EMBL" id="MRWE01000017">
    <property type="protein sequence ID" value="ORJ25318.1"/>
    <property type="molecule type" value="Genomic_DNA"/>
</dbReference>
<proteinExistence type="inferred from homology"/>
<feature type="signal peptide" evidence="18">
    <location>
        <begin position="1"/>
        <end position="22"/>
    </location>
</feature>
<evidence type="ECO:0000256" key="2">
    <source>
        <dbReference type="ARBA" id="ARBA00009810"/>
    </source>
</evidence>
<feature type="chain" id="PRO_5012665079" evidence="18">
    <location>
        <begin position="23"/>
        <end position="702"/>
    </location>
</feature>
<dbReference type="STRING" id="1646377.BS640_11925"/>
<dbReference type="GO" id="GO:0009279">
    <property type="term" value="C:cell outer membrane"/>
    <property type="evidence" value="ECO:0007669"/>
    <property type="project" value="UniProtKB-SubCell"/>
</dbReference>
<evidence type="ECO:0000313" key="21">
    <source>
        <dbReference type="EMBL" id="ORJ25318.1"/>
    </source>
</evidence>
<dbReference type="InterPro" id="IPR000531">
    <property type="entry name" value="Beta-barrel_TonB"/>
</dbReference>
<sequence length="702" mass="75779">MLNKSIFTCAASLLILSSQARADDTIVVKGTSPQATTQSEPASPDKQATMGSLGKRAIADTPYSVEVLPQSLIKRQQLQSVTDLYRYLPSVQGDGARPQSRGMQGSVVQNSMIDGLNVVSTTDYPAEQFSQIEVLNGLAGALYGPANPAGIFNFVSKRPTDAPQRSITVGGGTGTGTQLATDLSGPLDSEDRVKYRLNLLDDEGRGYASGSTRRRQLASLGLDFQLTDKLTMQTHFSYYHFYQKGLPGKFALAKGTSFPSALNPTDGRYGQYYAGDDDKTTTESVHLKYDFDGNWLGEFGFLHQVADRESTAVTNTLTNNAGAYTSTVASATASRFVINSYMANLSGRVDTGWVSHDLSLGMRGFVWKNYNPVGGATTTLGSANLDNPLSFNEPDYPDFTDRYHSASSTQQSFLMGDTLTFSPKWSLLLAGSESFLTSSNYAKTGSRTSASDNRGFSGSASLMYKPVDNLTLYTTYADSLQQGDVAPSGSNNAGSILAPYRSKQVEVGSKLTLGKTLLTAALFQIERPYAYTLTDGDYAVDGTQRNRGLELLADGDLRPDLHIFGGVTWLDPRLRDTGSDSTEDKQVVGLPRVTSDLLVVYDLPYVRGMSVNAAAHYVGRRATDNANSTWVGSYATFDLGGSYRTDLFGTATTFRLDVTNLTNRHYWTNIVPGGLNGYTGSGYASASLGDPRMAQLSMQVDF</sequence>
<evidence type="ECO:0000256" key="7">
    <source>
        <dbReference type="ARBA" id="ARBA00022729"/>
    </source>
</evidence>
<accession>A0A1X0WET2</accession>
<evidence type="ECO:0000256" key="8">
    <source>
        <dbReference type="ARBA" id="ARBA00023004"/>
    </source>
</evidence>
<evidence type="ECO:0000256" key="13">
    <source>
        <dbReference type="ARBA" id="ARBA00023237"/>
    </source>
</evidence>
<protein>
    <submittedName>
        <fullName evidence="21">TonB-dependent receptor</fullName>
    </submittedName>
</protein>
<dbReference type="GO" id="GO:0015891">
    <property type="term" value="P:siderophore transport"/>
    <property type="evidence" value="ECO:0007669"/>
    <property type="project" value="InterPro"/>
</dbReference>